<gene>
    <name evidence="1" type="ORF">CLF_109028</name>
</gene>
<protein>
    <recommendedName>
        <fullName evidence="3">Gap-Pol polyprotein</fullName>
    </recommendedName>
</protein>
<dbReference type="AlphaFoldDB" id="G7YIU4"/>
<evidence type="ECO:0000313" key="2">
    <source>
        <dbReference type="Proteomes" id="UP000008909"/>
    </source>
</evidence>
<dbReference type="Proteomes" id="UP000008909">
    <property type="component" value="Unassembled WGS sequence"/>
</dbReference>
<dbReference type="EMBL" id="DF143370">
    <property type="protein sequence ID" value="GAA52877.1"/>
    <property type="molecule type" value="Genomic_DNA"/>
</dbReference>
<accession>G7YIU4</accession>
<evidence type="ECO:0008006" key="3">
    <source>
        <dbReference type="Google" id="ProtNLM"/>
    </source>
</evidence>
<organism evidence="1 2">
    <name type="scientific">Clonorchis sinensis</name>
    <name type="common">Chinese liver fluke</name>
    <dbReference type="NCBI Taxonomy" id="79923"/>
    <lineage>
        <taxon>Eukaryota</taxon>
        <taxon>Metazoa</taxon>
        <taxon>Spiralia</taxon>
        <taxon>Lophotrochozoa</taxon>
        <taxon>Platyhelminthes</taxon>
        <taxon>Trematoda</taxon>
        <taxon>Digenea</taxon>
        <taxon>Opisthorchiida</taxon>
        <taxon>Opisthorchiata</taxon>
        <taxon>Opisthorchiidae</taxon>
        <taxon>Clonorchis</taxon>
    </lineage>
</organism>
<keyword evidence="2" id="KW-1185">Reference proteome</keyword>
<evidence type="ECO:0000313" key="1">
    <source>
        <dbReference type="EMBL" id="GAA52877.1"/>
    </source>
</evidence>
<reference key="2">
    <citation type="submission" date="2011-10" db="EMBL/GenBank/DDBJ databases">
        <title>The genome and transcriptome sequence of Clonorchis sinensis provide insights into the carcinogenic liver fluke.</title>
        <authorList>
            <person name="Wang X."/>
            <person name="Huang Y."/>
            <person name="Chen W."/>
            <person name="Liu H."/>
            <person name="Guo L."/>
            <person name="Chen Y."/>
            <person name="Luo F."/>
            <person name="Zhou W."/>
            <person name="Sun J."/>
            <person name="Mao Q."/>
            <person name="Liang P."/>
            <person name="Zhou C."/>
            <person name="Tian Y."/>
            <person name="Men J."/>
            <person name="Lv X."/>
            <person name="Huang L."/>
            <person name="Zhou J."/>
            <person name="Hu Y."/>
            <person name="Li R."/>
            <person name="Zhang F."/>
            <person name="Lei H."/>
            <person name="Li X."/>
            <person name="Hu X."/>
            <person name="Liang C."/>
            <person name="Xu J."/>
            <person name="Wu Z."/>
            <person name="Yu X."/>
        </authorList>
    </citation>
    <scope>NUCLEOTIDE SEQUENCE</scope>
    <source>
        <strain>Henan</strain>
    </source>
</reference>
<reference evidence="1" key="1">
    <citation type="journal article" date="2011" name="Genome Biol.">
        <title>The draft genome of the carcinogenic human liver fluke Clonorchis sinensis.</title>
        <authorList>
            <person name="Wang X."/>
            <person name="Chen W."/>
            <person name="Huang Y."/>
            <person name="Sun J."/>
            <person name="Men J."/>
            <person name="Liu H."/>
            <person name="Luo F."/>
            <person name="Guo L."/>
            <person name="Lv X."/>
            <person name="Deng C."/>
            <person name="Zhou C."/>
            <person name="Fan Y."/>
            <person name="Li X."/>
            <person name="Huang L."/>
            <person name="Hu Y."/>
            <person name="Liang C."/>
            <person name="Hu X."/>
            <person name="Xu J."/>
            <person name="Yu X."/>
        </authorList>
    </citation>
    <scope>NUCLEOTIDE SEQUENCE [LARGE SCALE GENOMIC DNA]</scope>
    <source>
        <strain evidence="1">Henan</strain>
    </source>
</reference>
<proteinExistence type="predicted"/>
<sequence length="204" mass="23528">MALKRTTATHEKKPTSRWSRCEWHYARLCPFKKHQCQTCNRWSHKEKDYRGDAERWTQGIIVRRAGRVVYQVNVGSSIWVRHANQLRASYLPATVTLDPVLPLEILLGTFELSQKAKSPEPMNEPAISKSCAPRRWTDRIRRPVRPMQLNPQQQSYDQALQRGEDITISTTEAVEMGKVQLNTVSHYTTVSGSNRRGELDKSLL</sequence>
<name>G7YIU4_CLOSI</name>